<evidence type="ECO:0000313" key="2">
    <source>
        <dbReference type="EMBL" id="MFD1031911.1"/>
    </source>
</evidence>
<name>A0ABW3LDZ3_9BACL</name>
<feature type="compositionally biased region" description="Basic and acidic residues" evidence="1">
    <location>
        <begin position="32"/>
        <end position="53"/>
    </location>
</feature>
<organism evidence="2 3">
    <name type="scientific">Metaplanococcus flavidus</name>
    <dbReference type="NCBI Taxonomy" id="569883"/>
    <lineage>
        <taxon>Bacteria</taxon>
        <taxon>Bacillati</taxon>
        <taxon>Bacillota</taxon>
        <taxon>Bacilli</taxon>
        <taxon>Bacillales</taxon>
        <taxon>Caryophanaceae</taxon>
        <taxon>Metaplanococcus</taxon>
    </lineage>
</organism>
<dbReference type="RefSeq" id="WP_144840812.1">
    <property type="nucleotide sequence ID" value="NZ_JBHTKI010000014.1"/>
</dbReference>
<evidence type="ECO:0000256" key="1">
    <source>
        <dbReference type="SAM" id="MobiDB-lite"/>
    </source>
</evidence>
<dbReference type="EMBL" id="JBHTKI010000014">
    <property type="protein sequence ID" value="MFD1031911.1"/>
    <property type="molecule type" value="Genomic_DNA"/>
</dbReference>
<accession>A0ABW3LDZ3</accession>
<gene>
    <name evidence="2" type="ORF">ACFQ1X_10765</name>
</gene>
<evidence type="ECO:0000313" key="3">
    <source>
        <dbReference type="Proteomes" id="UP001597109"/>
    </source>
</evidence>
<dbReference type="Proteomes" id="UP001597109">
    <property type="component" value="Unassembled WGS sequence"/>
</dbReference>
<proteinExistence type="predicted"/>
<keyword evidence="3" id="KW-1185">Reference proteome</keyword>
<protein>
    <submittedName>
        <fullName evidence="2">Uncharacterized protein</fullName>
    </submittedName>
</protein>
<feature type="region of interest" description="Disordered" evidence="1">
    <location>
        <begin position="1"/>
        <end position="60"/>
    </location>
</feature>
<comment type="caution">
    <text evidence="2">The sequence shown here is derived from an EMBL/GenBank/DDBJ whole genome shotgun (WGS) entry which is preliminary data.</text>
</comment>
<sequence length="60" mass="6865">MSDKKKLDEDLTGDEMDVNAAQQIASGAKQAFYKEDYKPKDEEAKDPERRKSEGEDEDIK</sequence>
<reference evidence="3" key="1">
    <citation type="journal article" date="2019" name="Int. J. Syst. Evol. Microbiol.">
        <title>The Global Catalogue of Microorganisms (GCM) 10K type strain sequencing project: providing services to taxonomists for standard genome sequencing and annotation.</title>
        <authorList>
            <consortium name="The Broad Institute Genomics Platform"/>
            <consortium name="The Broad Institute Genome Sequencing Center for Infectious Disease"/>
            <person name="Wu L."/>
            <person name="Ma J."/>
        </authorList>
    </citation>
    <scope>NUCLEOTIDE SEQUENCE [LARGE SCALE GENOMIC DNA]</scope>
    <source>
        <strain evidence="3">CCUG 56756</strain>
    </source>
</reference>